<organism evidence="2 3">
    <name type="scientific">Rhodococcus tukisamuensis</name>
    <dbReference type="NCBI Taxonomy" id="168276"/>
    <lineage>
        <taxon>Bacteria</taxon>
        <taxon>Bacillati</taxon>
        <taxon>Actinomycetota</taxon>
        <taxon>Actinomycetes</taxon>
        <taxon>Mycobacteriales</taxon>
        <taxon>Nocardiaceae</taxon>
        <taxon>Rhodococcus</taxon>
    </lineage>
</organism>
<dbReference type="STRING" id="168276.SAMN05444580_107107"/>
<dbReference type="EMBL" id="FNAB01000007">
    <property type="protein sequence ID" value="SDD87551.1"/>
    <property type="molecule type" value="Genomic_DNA"/>
</dbReference>
<evidence type="ECO:0000313" key="3">
    <source>
        <dbReference type="Proteomes" id="UP000199417"/>
    </source>
</evidence>
<evidence type="ECO:0000256" key="1">
    <source>
        <dbReference type="SAM" id="MobiDB-lite"/>
    </source>
</evidence>
<accession>A0A1G6YBA3</accession>
<dbReference type="AlphaFoldDB" id="A0A1G6YBA3"/>
<dbReference type="Proteomes" id="UP000199417">
    <property type="component" value="Unassembled WGS sequence"/>
</dbReference>
<reference evidence="2 3" key="1">
    <citation type="submission" date="2016-10" db="EMBL/GenBank/DDBJ databases">
        <authorList>
            <person name="de Groot N.N."/>
        </authorList>
    </citation>
    <scope>NUCLEOTIDE SEQUENCE [LARGE SCALE GENOMIC DNA]</scope>
    <source>
        <strain evidence="2 3">JCM 11308</strain>
    </source>
</reference>
<dbReference type="GO" id="GO:0003989">
    <property type="term" value="F:acetyl-CoA carboxylase activity"/>
    <property type="evidence" value="ECO:0007669"/>
    <property type="project" value="InterPro"/>
</dbReference>
<gene>
    <name evidence="2" type="ORF">SAMN05444580_107107</name>
</gene>
<evidence type="ECO:0000313" key="2">
    <source>
        <dbReference type="EMBL" id="SDD87551.1"/>
    </source>
</evidence>
<keyword evidence="3" id="KW-1185">Reference proteome</keyword>
<proteinExistence type="predicted"/>
<protein>
    <submittedName>
        <fullName evidence="2">Acyl-CoA carboxylase epsilon subunit</fullName>
    </submittedName>
</protein>
<sequence length="107" mass="10967">MTTTGDILSDSVLEDVEVLAEAAATVDSAAAAEAAATGAADTRTPFLTVLKGSPTDADVAALVTVFAAAAAAADSVVDNTPQDRWGEPVQMHRTRAPFSPYSFQNRA</sequence>
<dbReference type="InterPro" id="IPR032716">
    <property type="entry name" value="ACC_epsilon"/>
</dbReference>
<feature type="region of interest" description="Disordered" evidence="1">
    <location>
        <begin position="77"/>
        <end position="107"/>
    </location>
</feature>
<dbReference type="GO" id="GO:0004658">
    <property type="term" value="F:propionyl-CoA carboxylase activity"/>
    <property type="evidence" value="ECO:0007669"/>
    <property type="project" value="InterPro"/>
</dbReference>
<name>A0A1G6YBA3_9NOCA</name>
<dbReference type="Pfam" id="PF13822">
    <property type="entry name" value="ACC_epsilon"/>
    <property type="match status" value="1"/>
</dbReference>